<dbReference type="SMART" id="SM00710">
    <property type="entry name" value="PbH1"/>
    <property type="match status" value="18"/>
</dbReference>
<sequence length="1241" mass="125159">MSTNRRAGIIQYAAPLLLVLLLCSSCRNLFTDKPADSPGTGSGQPSASGEAVLTIRIGTDLFSAPDLRDDMSRTAVPGSLPSLAGQIKRFDVMVYSESGGGLCGSGSSTAITGTEVRVPVSFDFIPASMKIAVYGMDASNTKIAEGYKTGVTFADLSSSLVVYAGNVRTGTGSIDLTVQFQDMTGVSQITMVTAELYSSEEDVFENPPVFSQIFSLTGPGAGITAGDAGFNKINFYANDIESGERWLVLCFLRSDGRAIRTMVETIHVFGGVTTDRWIGSTPDSLLSSLKYTESDFISSNTTLADITMESGGIDTVNFSGASFYSVSRAAPLSVSLSLQLAVSGQTVAVTYNNAPAGLMIGSPGSALRYQCSENSSGNPLKEFTLAAGSHQFRITVTAPDGITKKDYIVEFWIGSGVPETVYHVGAGQDYLTVPAALADIKTAYLNNWPGGTGANASPAYIIIHGEVSHSSSIAITDSAMYSSFPPLIFRGATGSQEHIINNGTNFGLDITSADVSLNGDLILKGRPGVVIRGSGVFTMNAGTIQGDGIANSNGTGVLTNGDSTRFIMNGGIIQGFSMTSDRSGGVHLPSGIFIMNGGTIRNNTTAGNGGGVNVGQYGRFTMNGGIISSNTAASSGGGIAVYGDTANQALFTMTGGMVTGNSADSGGGVYVYNNADMTMTGGTISRNCAESASPFSGGGGVYMYNNADLTMTGGTITGNWAVGASREQGIGGGIYAIAAAGGPVSVTISGSALVANNGKDTAGITKTHSGGGIFLRDSATGTARLTMTGGAISGNAAAENGGGLYIDNENTPDTVSITGGRIGGDNTGTGNSAVWGAGIYVNNGTVALGTSGGSGTAPYIQYNRSGGGGGGIQIQDYNAKLVMNHGTIRNNSTSGMGGGVLVVGTASLSLKLYMLGGSIIGNDASRGGGVAVQSGQFDLAGGRIEGNWAYGDGAADSAAGNGGGIWIGNTAEEDIGSSTLSISGSAMVTNNGKNASGTAVTDHGGGIYITSDVGSKSVTVTMSGGSISNNASNFGGGGVYIQGDAAPGAAWSMVGGTITGNTALYGGGMYINKAGAAVTLSNSNAVISNNKTTGAHGGGIAISNGTFTLNYGNIKDNTSGSTGGGVDVRGISGKFRFYNGSILNNTAKTDGGGVSLYGGGNCYITGTGVIREISGNKAQNGGGVRIYVDSRMTVEDAFSITGNHAFGIGGGLYNTGLVTDTSSLLSVTGNTADQSHPNLFP</sequence>
<keyword evidence="2" id="KW-1185">Reference proteome</keyword>
<dbReference type="PANTHER" id="PTHR11319:SF35">
    <property type="entry name" value="OUTER MEMBRANE PROTEIN PMPC-RELATED"/>
    <property type="match status" value="1"/>
</dbReference>
<accession>A0A7T7XPV6</accession>
<reference evidence="1" key="1">
    <citation type="submission" date="2021-01" db="EMBL/GenBank/DDBJ databases">
        <title>Description of Breznakiella homolactica.</title>
        <authorList>
            <person name="Song Y."/>
            <person name="Brune A."/>
        </authorList>
    </citation>
    <scope>NUCLEOTIDE SEQUENCE</scope>
    <source>
        <strain evidence="1">RmG30</strain>
    </source>
</reference>
<dbReference type="Gene3D" id="2.160.20.20">
    <property type="match status" value="1"/>
</dbReference>
<protein>
    <recommendedName>
        <fullName evidence="3">Outer membrane repeat protein</fullName>
    </recommendedName>
</protein>
<organism evidence="1 2">
    <name type="scientific">Breznakiella homolactica</name>
    <dbReference type="NCBI Taxonomy" id="2798577"/>
    <lineage>
        <taxon>Bacteria</taxon>
        <taxon>Pseudomonadati</taxon>
        <taxon>Spirochaetota</taxon>
        <taxon>Spirochaetia</taxon>
        <taxon>Spirochaetales</taxon>
        <taxon>Breznakiellaceae</taxon>
        <taxon>Breznakiella</taxon>
    </lineage>
</organism>
<evidence type="ECO:0008006" key="3">
    <source>
        <dbReference type="Google" id="ProtNLM"/>
    </source>
</evidence>
<dbReference type="RefSeq" id="WP_215627605.1">
    <property type="nucleotide sequence ID" value="NZ_CP067089.2"/>
</dbReference>
<proteinExistence type="predicted"/>
<gene>
    <name evidence="1" type="ORF">JFL75_05110</name>
</gene>
<dbReference type="AlphaFoldDB" id="A0A7T7XPV6"/>
<evidence type="ECO:0000313" key="1">
    <source>
        <dbReference type="EMBL" id="QQO10301.1"/>
    </source>
</evidence>
<dbReference type="InterPro" id="IPR012332">
    <property type="entry name" value="Autotransporter_pectin_lyase_C"/>
</dbReference>
<dbReference type="Proteomes" id="UP000595917">
    <property type="component" value="Chromosome"/>
</dbReference>
<dbReference type="InterPro" id="IPR006626">
    <property type="entry name" value="PbH1"/>
</dbReference>
<dbReference type="PANTHER" id="PTHR11319">
    <property type="entry name" value="G PROTEIN-COUPLED RECEPTOR-RELATED"/>
    <property type="match status" value="1"/>
</dbReference>
<name>A0A7T7XPV6_9SPIR</name>
<evidence type="ECO:0000313" key="2">
    <source>
        <dbReference type="Proteomes" id="UP000595917"/>
    </source>
</evidence>
<dbReference type="EMBL" id="CP067089">
    <property type="protein sequence ID" value="QQO10301.1"/>
    <property type="molecule type" value="Genomic_DNA"/>
</dbReference>
<dbReference type="InterPro" id="IPR011050">
    <property type="entry name" value="Pectin_lyase_fold/virulence"/>
</dbReference>
<dbReference type="SUPFAM" id="SSF51126">
    <property type="entry name" value="Pectin lyase-like"/>
    <property type="match status" value="2"/>
</dbReference>
<dbReference type="KEGG" id="bhc:JFL75_05110"/>